<dbReference type="InterPro" id="IPR023213">
    <property type="entry name" value="CAT-like_dom_sf"/>
</dbReference>
<dbReference type="Pfam" id="PF02458">
    <property type="entry name" value="Transferase"/>
    <property type="match status" value="1"/>
</dbReference>
<evidence type="ECO:0000256" key="1">
    <source>
        <dbReference type="ARBA" id="ARBA00022679"/>
    </source>
</evidence>
<name>A0AA86VEZ5_9FABA</name>
<organism evidence="3 4">
    <name type="scientific">Sphenostylis stenocarpa</name>
    <dbReference type="NCBI Taxonomy" id="92480"/>
    <lineage>
        <taxon>Eukaryota</taxon>
        <taxon>Viridiplantae</taxon>
        <taxon>Streptophyta</taxon>
        <taxon>Embryophyta</taxon>
        <taxon>Tracheophyta</taxon>
        <taxon>Spermatophyta</taxon>
        <taxon>Magnoliopsida</taxon>
        <taxon>eudicotyledons</taxon>
        <taxon>Gunneridae</taxon>
        <taxon>Pentapetalae</taxon>
        <taxon>rosids</taxon>
        <taxon>fabids</taxon>
        <taxon>Fabales</taxon>
        <taxon>Fabaceae</taxon>
        <taxon>Papilionoideae</taxon>
        <taxon>50 kb inversion clade</taxon>
        <taxon>NPAAA clade</taxon>
        <taxon>indigoferoid/millettioid clade</taxon>
        <taxon>Phaseoleae</taxon>
        <taxon>Sphenostylis</taxon>
    </lineage>
</organism>
<protein>
    <submittedName>
        <fullName evidence="3">Uncharacterized protein</fullName>
    </submittedName>
</protein>
<gene>
    <name evidence="3" type="ORF">AYBTSS11_LOCUS12519</name>
</gene>
<dbReference type="Gramene" id="rna-AYBTSS11_LOCUS12519">
    <property type="protein sequence ID" value="CAJ1947166.1"/>
    <property type="gene ID" value="gene-AYBTSS11_LOCUS12519"/>
</dbReference>
<dbReference type="PANTHER" id="PTHR31625">
    <property type="match status" value="1"/>
</dbReference>
<dbReference type="GO" id="GO:0016747">
    <property type="term" value="F:acyltransferase activity, transferring groups other than amino-acyl groups"/>
    <property type="evidence" value="ECO:0007669"/>
    <property type="project" value="UniProtKB-ARBA"/>
</dbReference>
<dbReference type="AlphaFoldDB" id="A0AA86VEZ5"/>
<reference evidence="3" key="1">
    <citation type="submission" date="2023-10" db="EMBL/GenBank/DDBJ databases">
        <authorList>
            <person name="Domelevo Entfellner J.-B."/>
        </authorList>
    </citation>
    <scope>NUCLEOTIDE SEQUENCE</scope>
</reference>
<dbReference type="Gene3D" id="3.30.559.10">
    <property type="entry name" value="Chloramphenicol acetyltransferase-like domain"/>
    <property type="match status" value="2"/>
</dbReference>
<evidence type="ECO:0000313" key="3">
    <source>
        <dbReference type="EMBL" id="CAJ1947166.1"/>
    </source>
</evidence>
<sequence length="461" mass="50763">MAEQASPAPFKVIQVCSVAPLHEPTISTIVPTSLPLTFFDLLWLRLTPVKCLYFYPFPHPISSFHHSLLPSLKHSLSLTLQHFLPFAGTLTWPCHSPKPIINYLPGDTVSFVVAESNKNFNHLSSQLCEASQRHGLAPDLAISNDKASLLAIQVTVFPNAGFCIGINAHHAAFDGKSATMFMKSWASICSKLKNPNTSTPTPSLPHHLTPFCDRSLIREPTGIAEVYVDTWMNHNGSTNRSLKPWEVVTTKLSDGLKGLFELTPSQILKLKQHANSKVKMNVHPSTFSVTCAYVLACLVKVRQVKEDTVGFIFYIDCRSRLDPPIPATYFGNCVAKQMVVALTKELVGNDGFICAVEGISEALNRVKDEGVLNGAERWVSDMNEFLEGRISVVGSPRFEVYSIDFGCGRPKKVDISSIDGEEAFSLNESRDIHGGVEIGLTLSKAEMEEFTTLFIQGLDSL</sequence>
<dbReference type="Proteomes" id="UP001189624">
    <property type="component" value="Chromosome 4"/>
</dbReference>
<evidence type="ECO:0000313" key="4">
    <source>
        <dbReference type="Proteomes" id="UP001189624"/>
    </source>
</evidence>
<dbReference type="InterPro" id="IPR051504">
    <property type="entry name" value="Plant_metabolite_acyltrans"/>
</dbReference>
<evidence type="ECO:0000256" key="2">
    <source>
        <dbReference type="ARBA" id="ARBA00023315"/>
    </source>
</evidence>
<keyword evidence="2" id="KW-0012">Acyltransferase</keyword>
<keyword evidence="1" id="KW-0808">Transferase</keyword>
<dbReference type="EMBL" id="OY731401">
    <property type="protein sequence ID" value="CAJ1947166.1"/>
    <property type="molecule type" value="Genomic_DNA"/>
</dbReference>
<dbReference type="SUPFAM" id="SSF52777">
    <property type="entry name" value="CoA-dependent acyltransferases"/>
    <property type="match status" value="1"/>
</dbReference>
<keyword evidence="4" id="KW-1185">Reference proteome</keyword>
<proteinExistence type="predicted"/>
<accession>A0AA86VEZ5</accession>